<feature type="region of interest" description="Disordered" evidence="1">
    <location>
        <begin position="1"/>
        <end position="32"/>
    </location>
</feature>
<dbReference type="AlphaFoldDB" id="A0A9D9N3M4"/>
<evidence type="ECO:0000256" key="1">
    <source>
        <dbReference type="SAM" id="MobiDB-lite"/>
    </source>
</evidence>
<comment type="caution">
    <text evidence="2">The sequence shown here is derived from an EMBL/GenBank/DDBJ whole genome shotgun (WGS) entry which is preliminary data.</text>
</comment>
<evidence type="ECO:0000313" key="3">
    <source>
        <dbReference type="Proteomes" id="UP000823641"/>
    </source>
</evidence>
<name>A0A9D9N3M4_9BACT</name>
<organism evidence="2 3">
    <name type="scientific">Candidatus Gallipaludibacter merdavium</name>
    <dbReference type="NCBI Taxonomy" id="2840839"/>
    <lineage>
        <taxon>Bacteria</taxon>
        <taxon>Pseudomonadati</taxon>
        <taxon>Bacteroidota</taxon>
        <taxon>Bacteroidia</taxon>
        <taxon>Bacteroidales</taxon>
        <taxon>Candidatus Gallipaludibacter</taxon>
    </lineage>
</organism>
<reference evidence="2" key="1">
    <citation type="submission" date="2020-10" db="EMBL/GenBank/DDBJ databases">
        <authorList>
            <person name="Gilroy R."/>
        </authorList>
    </citation>
    <scope>NUCLEOTIDE SEQUENCE</scope>
    <source>
        <strain evidence="2">G3-3990</strain>
    </source>
</reference>
<protein>
    <submittedName>
        <fullName evidence="2">Uncharacterized protein</fullName>
    </submittedName>
</protein>
<reference evidence="2" key="2">
    <citation type="journal article" date="2021" name="PeerJ">
        <title>Extensive microbial diversity within the chicken gut microbiome revealed by metagenomics and culture.</title>
        <authorList>
            <person name="Gilroy R."/>
            <person name="Ravi A."/>
            <person name="Getino M."/>
            <person name="Pursley I."/>
            <person name="Horton D.L."/>
            <person name="Alikhan N.F."/>
            <person name="Baker D."/>
            <person name="Gharbi K."/>
            <person name="Hall N."/>
            <person name="Watson M."/>
            <person name="Adriaenssens E.M."/>
            <person name="Foster-Nyarko E."/>
            <person name="Jarju S."/>
            <person name="Secka A."/>
            <person name="Antonio M."/>
            <person name="Oren A."/>
            <person name="Chaudhuri R.R."/>
            <person name="La Ragione R."/>
            <person name="Hildebrand F."/>
            <person name="Pallen M.J."/>
        </authorList>
    </citation>
    <scope>NUCLEOTIDE SEQUENCE</scope>
    <source>
        <strain evidence="2">G3-3990</strain>
    </source>
</reference>
<proteinExistence type="predicted"/>
<feature type="compositionally biased region" description="Basic and acidic residues" evidence="1">
    <location>
        <begin position="22"/>
        <end position="32"/>
    </location>
</feature>
<dbReference type="EMBL" id="JADIMG010000008">
    <property type="protein sequence ID" value="MBO8458958.1"/>
    <property type="molecule type" value="Genomic_DNA"/>
</dbReference>
<sequence>MATNNFDELLNNSSSTTATNEEIQKSDLKKADTQTTSRSTYSKVIRDTYTDEELKDVNAITVTIPDTKTPIVVFFGPQSSGKTLVLLRLIRFLQENGYRVIAEEVFRPKTDKHYAEMCTKLNDLAYSSYAPGGNDVISFMLVKVLDKVGKPICQILEAPGEHYFDGTASNIFPTYINAVRMASNRKIWVYFAEQDWGKDQNERNLYAQRIIGMQQSPKDRVVFLFNKADRQPTQFQPNGTPNTSAFFNVIDQQYPGIFTRFRNTGMARILFGEYNFKALCFSSGVFNRTSNGREVWTLGEDFYCQNLWRILKM</sequence>
<gene>
    <name evidence="2" type="ORF">IAA73_01280</name>
</gene>
<dbReference type="Proteomes" id="UP000823641">
    <property type="component" value="Unassembled WGS sequence"/>
</dbReference>
<accession>A0A9D9N3M4</accession>
<feature type="compositionally biased region" description="Polar residues" evidence="1">
    <location>
        <begin position="1"/>
        <end position="21"/>
    </location>
</feature>
<dbReference type="SUPFAM" id="SSF52540">
    <property type="entry name" value="P-loop containing nucleoside triphosphate hydrolases"/>
    <property type="match status" value="2"/>
</dbReference>
<dbReference type="InterPro" id="IPR027417">
    <property type="entry name" value="P-loop_NTPase"/>
</dbReference>
<evidence type="ECO:0000313" key="2">
    <source>
        <dbReference type="EMBL" id="MBO8458958.1"/>
    </source>
</evidence>